<feature type="region of interest" description="Disordered" evidence="3">
    <location>
        <begin position="360"/>
        <end position="453"/>
    </location>
</feature>
<dbReference type="Gene3D" id="1.10.287.470">
    <property type="entry name" value="Helix hairpin bin"/>
    <property type="match status" value="1"/>
</dbReference>
<dbReference type="GO" id="GO:0022857">
    <property type="term" value="F:transmembrane transporter activity"/>
    <property type="evidence" value="ECO:0007669"/>
    <property type="project" value="InterPro"/>
</dbReference>
<evidence type="ECO:0000256" key="1">
    <source>
        <dbReference type="ARBA" id="ARBA00004196"/>
    </source>
</evidence>
<dbReference type="FunFam" id="2.40.420.20:FF:000001">
    <property type="entry name" value="Efflux RND transporter periplasmic adaptor subunit"/>
    <property type="match status" value="1"/>
</dbReference>
<accession>A0A6J4MCT9</accession>
<dbReference type="InterPro" id="IPR006143">
    <property type="entry name" value="RND_pump_MFP"/>
</dbReference>
<proteinExistence type="inferred from homology"/>
<dbReference type="PANTHER" id="PTHR30158:SF24">
    <property type="entry name" value="HLYD FAMILY SECRETION PROTEIN"/>
    <property type="match status" value="1"/>
</dbReference>
<dbReference type="InterPro" id="IPR058624">
    <property type="entry name" value="MdtA-like_HH"/>
</dbReference>
<gene>
    <name evidence="9" type="ORF">AVDCRST_MAG90-2733</name>
</gene>
<dbReference type="Pfam" id="PF25967">
    <property type="entry name" value="RND-MFP_C"/>
    <property type="match status" value="1"/>
</dbReference>
<feature type="domain" description="Multidrug resistance protein MdtA-like beta-barrel" evidence="7">
    <location>
        <begin position="231"/>
        <end position="295"/>
    </location>
</feature>
<evidence type="ECO:0000259" key="7">
    <source>
        <dbReference type="Pfam" id="PF25944"/>
    </source>
</evidence>
<comment type="subcellular location">
    <subcellularLocation>
        <location evidence="1">Cell envelope</location>
    </subcellularLocation>
</comment>
<evidence type="ECO:0000259" key="5">
    <source>
        <dbReference type="Pfam" id="PF25876"/>
    </source>
</evidence>
<dbReference type="EMBL" id="CADCUC010000563">
    <property type="protein sequence ID" value="CAA9356700.1"/>
    <property type="molecule type" value="Genomic_DNA"/>
</dbReference>
<evidence type="ECO:0000256" key="2">
    <source>
        <dbReference type="ARBA" id="ARBA00009477"/>
    </source>
</evidence>
<dbReference type="SUPFAM" id="SSF111369">
    <property type="entry name" value="HlyD-like secretion proteins"/>
    <property type="match status" value="1"/>
</dbReference>
<dbReference type="GO" id="GO:0005886">
    <property type="term" value="C:plasma membrane"/>
    <property type="evidence" value="ECO:0007669"/>
    <property type="project" value="TreeGrafter"/>
</dbReference>
<evidence type="ECO:0000313" key="9">
    <source>
        <dbReference type="EMBL" id="CAA9356700.1"/>
    </source>
</evidence>
<dbReference type="Pfam" id="PF25917">
    <property type="entry name" value="BSH_RND"/>
    <property type="match status" value="1"/>
</dbReference>
<dbReference type="Gene3D" id="2.40.420.20">
    <property type="match status" value="1"/>
</dbReference>
<dbReference type="GO" id="GO:0030313">
    <property type="term" value="C:cell envelope"/>
    <property type="evidence" value="ECO:0007669"/>
    <property type="project" value="UniProtKB-SubCell"/>
</dbReference>
<feature type="signal peptide" evidence="4">
    <location>
        <begin position="1"/>
        <end position="26"/>
    </location>
</feature>
<feature type="chain" id="PRO_5026744825" evidence="4">
    <location>
        <begin position="27"/>
        <end position="453"/>
    </location>
</feature>
<keyword evidence="4" id="KW-0732">Signal</keyword>
<dbReference type="PANTHER" id="PTHR30158">
    <property type="entry name" value="ACRA/E-RELATED COMPONENT OF DRUG EFFLUX TRANSPORTER"/>
    <property type="match status" value="1"/>
</dbReference>
<sequence>MRWFFHFSSSLLVALIGSPLIGPAAAQAPAGQAPPTVVVAKPVMKDIQDIDEFVGRFEAVSGVEVRARVQGYLAQIHFTDGALVKVGDPLFTIDQRPYRLAFDQAQAGLTNAQARLDFAQGDLDRAEALRRSGNITEQAADQRRQNYLTAQSEVNVNRAQIAEAQLNLEFTVIRSPLAGRISRRLTTEGNLVAANTTVLTTIVSVDPIYFYFDVDERAYLAYSRMLQQGMRSAVTGGKADEVVITLTDTTLPPRRGIMNFVDNRLDEASGTMRVRAQVPNPDGYLVPGLFGRIAITGSAPYRAALVPDEAIGTDQDRRIAMVVGPDGTVRAQPVRLGPRHDGYRVVRQGLSGDETIVVSGLQRARPGQKVTPQPTTLPPVRERDGAPFTPAANKADPAAPSTTAAVPAPGASAAPAAVPAPGASAAPAAVVPAAAPSGGARAAEPGAARPRPQ</sequence>
<feature type="compositionally biased region" description="Low complexity" evidence="3">
    <location>
        <begin position="397"/>
        <end position="453"/>
    </location>
</feature>
<feature type="domain" description="Multidrug resistance protein MdtA-like barrel-sandwich hybrid" evidence="6">
    <location>
        <begin position="63"/>
        <end position="198"/>
    </location>
</feature>
<dbReference type="Pfam" id="PF25876">
    <property type="entry name" value="HH_MFP_RND"/>
    <property type="match status" value="1"/>
</dbReference>
<evidence type="ECO:0000259" key="6">
    <source>
        <dbReference type="Pfam" id="PF25917"/>
    </source>
</evidence>
<evidence type="ECO:0000259" key="8">
    <source>
        <dbReference type="Pfam" id="PF25967"/>
    </source>
</evidence>
<evidence type="ECO:0000256" key="3">
    <source>
        <dbReference type="SAM" id="MobiDB-lite"/>
    </source>
</evidence>
<dbReference type="InterPro" id="IPR058626">
    <property type="entry name" value="MdtA-like_b-barrel"/>
</dbReference>
<feature type="domain" description="Multidrug resistance protein MdtA-like alpha-helical hairpin" evidence="5">
    <location>
        <begin position="103"/>
        <end position="171"/>
    </location>
</feature>
<dbReference type="NCBIfam" id="TIGR01730">
    <property type="entry name" value="RND_mfp"/>
    <property type="match status" value="1"/>
</dbReference>
<dbReference type="InterPro" id="IPR058627">
    <property type="entry name" value="MdtA-like_C"/>
</dbReference>
<dbReference type="AlphaFoldDB" id="A0A6J4MCT9"/>
<reference evidence="9" key="1">
    <citation type="submission" date="2020-02" db="EMBL/GenBank/DDBJ databases">
        <authorList>
            <person name="Meier V. D."/>
        </authorList>
    </citation>
    <scope>NUCLEOTIDE SEQUENCE</scope>
    <source>
        <strain evidence="9">AVDCRST_MAG90</strain>
    </source>
</reference>
<dbReference type="Pfam" id="PF25944">
    <property type="entry name" value="Beta-barrel_RND"/>
    <property type="match status" value="1"/>
</dbReference>
<feature type="domain" description="Multidrug resistance protein MdtA-like C-terminal permuted SH3" evidence="8">
    <location>
        <begin position="303"/>
        <end position="363"/>
    </location>
</feature>
<dbReference type="InterPro" id="IPR058625">
    <property type="entry name" value="MdtA-like_BSH"/>
</dbReference>
<dbReference type="Gene3D" id="2.40.50.100">
    <property type="match status" value="1"/>
</dbReference>
<comment type="similarity">
    <text evidence="2">Belongs to the membrane fusion protein (MFP) (TC 8.A.1) family.</text>
</comment>
<dbReference type="GO" id="GO:0046677">
    <property type="term" value="P:response to antibiotic"/>
    <property type="evidence" value="ECO:0007669"/>
    <property type="project" value="TreeGrafter"/>
</dbReference>
<organism evidence="9">
    <name type="scientific">uncultured Microvirga sp</name>
    <dbReference type="NCBI Taxonomy" id="412392"/>
    <lineage>
        <taxon>Bacteria</taxon>
        <taxon>Pseudomonadati</taxon>
        <taxon>Pseudomonadota</taxon>
        <taxon>Alphaproteobacteria</taxon>
        <taxon>Hyphomicrobiales</taxon>
        <taxon>Methylobacteriaceae</taxon>
        <taxon>Microvirga</taxon>
        <taxon>environmental samples</taxon>
    </lineage>
</organism>
<name>A0A6J4MCT9_9HYPH</name>
<dbReference type="Gene3D" id="2.40.30.170">
    <property type="match status" value="1"/>
</dbReference>
<evidence type="ECO:0000256" key="4">
    <source>
        <dbReference type="SAM" id="SignalP"/>
    </source>
</evidence>
<protein>
    <submittedName>
        <fullName evidence="9">RND efflux system, membrane fusion protein</fullName>
    </submittedName>
</protein>